<keyword evidence="4" id="KW-0297">G-protein coupled receptor</keyword>
<evidence type="ECO:0000256" key="9">
    <source>
        <dbReference type="SAM" id="Phobius"/>
    </source>
</evidence>
<evidence type="ECO:0000259" key="10">
    <source>
        <dbReference type="PROSITE" id="PS50262"/>
    </source>
</evidence>
<dbReference type="InParanoid" id="H2ZXW4"/>
<dbReference type="PANTHER" id="PTHR24244">
    <property type="entry name" value="NEUROPEPTIDE S RECEPTOR"/>
    <property type="match status" value="1"/>
</dbReference>
<feature type="transmembrane region" description="Helical" evidence="9">
    <location>
        <begin position="236"/>
        <end position="256"/>
    </location>
</feature>
<dbReference type="PANTHER" id="PTHR24244:SF0">
    <property type="entry name" value="G-PROTEIN COUPLED RECEPTORS FAMILY 1 PROFILE DOMAIN-CONTAINING PROTEIN"/>
    <property type="match status" value="1"/>
</dbReference>
<dbReference type="PROSITE" id="PS50262">
    <property type="entry name" value="G_PROTEIN_RECEP_F1_2"/>
    <property type="match status" value="1"/>
</dbReference>
<feature type="transmembrane region" description="Helical" evidence="9">
    <location>
        <begin position="67"/>
        <end position="90"/>
    </location>
</feature>
<sequence length="317" mass="36383">MKEDSVLPVPTATTPVQQNQTCVLNKDFTYRYLPAIYGLVFVIGFLANAYGLWNLHTYVKSKRWSSVNILVFNLGVADLLYVITLPFWVAYYANKAKWLFGNTFCKLTRFLFHLNLYGSIGFLMCISVQRYLLIVYPMKSRGKLRTRHLIIVSVMVWIWVIVQIAPDLFFVKNKGDVTKCYDTTSTENLSAFLPYSFTIAVTGFFIPFVIILGCYSHVAMVLVKNGTANQELKDKCLKLIVIVTVLFFVCFFPYHILRNTNLISRTWPSQENCTTSKAIYFFYQITRGLVCLNSAINPLVYLVTNEGIATKLQSFRK</sequence>
<protein>
    <submittedName>
        <fullName evidence="11">Si:dkey-78k11.9</fullName>
    </submittedName>
</protein>
<reference evidence="11" key="2">
    <citation type="submission" date="2025-08" db="UniProtKB">
        <authorList>
            <consortium name="Ensembl"/>
        </authorList>
    </citation>
    <scope>IDENTIFICATION</scope>
</reference>
<dbReference type="Pfam" id="PF00001">
    <property type="entry name" value="7tm_1"/>
    <property type="match status" value="1"/>
</dbReference>
<keyword evidence="6" id="KW-1015">Disulfide bond</keyword>
<evidence type="ECO:0000256" key="4">
    <source>
        <dbReference type="ARBA" id="ARBA00023040"/>
    </source>
</evidence>
<name>H2ZXW4_LATCH</name>
<dbReference type="HOGENOM" id="CLU_009579_8_2_1"/>
<feature type="domain" description="G-protein coupled receptors family 1 profile" evidence="10">
    <location>
        <begin position="47"/>
        <end position="301"/>
    </location>
</feature>
<evidence type="ECO:0000256" key="6">
    <source>
        <dbReference type="ARBA" id="ARBA00023157"/>
    </source>
</evidence>
<dbReference type="Proteomes" id="UP000008672">
    <property type="component" value="Unassembled WGS sequence"/>
</dbReference>
<feature type="transmembrane region" description="Helical" evidence="9">
    <location>
        <begin position="191"/>
        <end position="215"/>
    </location>
</feature>
<feature type="transmembrane region" description="Helical" evidence="9">
    <location>
        <begin position="110"/>
        <end position="128"/>
    </location>
</feature>
<dbReference type="InterPro" id="IPR000276">
    <property type="entry name" value="GPCR_Rhodpsn"/>
</dbReference>
<evidence type="ECO:0000256" key="8">
    <source>
        <dbReference type="ARBA" id="ARBA00023224"/>
    </source>
</evidence>
<evidence type="ECO:0000256" key="5">
    <source>
        <dbReference type="ARBA" id="ARBA00023136"/>
    </source>
</evidence>
<evidence type="ECO:0000313" key="12">
    <source>
        <dbReference type="Proteomes" id="UP000008672"/>
    </source>
</evidence>
<reference evidence="12" key="1">
    <citation type="submission" date="2011-08" db="EMBL/GenBank/DDBJ databases">
        <title>The draft genome of Latimeria chalumnae.</title>
        <authorList>
            <person name="Di Palma F."/>
            <person name="Alfoldi J."/>
            <person name="Johnson J."/>
            <person name="Berlin A."/>
            <person name="Gnerre S."/>
            <person name="Jaffe D."/>
            <person name="MacCallum I."/>
            <person name="Young S."/>
            <person name="Walker B.J."/>
            <person name="Lander E."/>
            <person name="Lindblad-Toh K."/>
        </authorList>
    </citation>
    <scope>NUCLEOTIDE SEQUENCE [LARGE SCALE GENOMIC DNA]</scope>
    <source>
        <strain evidence="12">Wild caught</strain>
    </source>
</reference>
<feature type="transmembrane region" description="Helical" evidence="9">
    <location>
        <begin position="35"/>
        <end position="55"/>
    </location>
</feature>
<dbReference type="eggNOG" id="ENOG502QUZD">
    <property type="taxonomic scope" value="Eukaryota"/>
</dbReference>
<dbReference type="GeneTree" id="ENSGT00940000155094"/>
<dbReference type="FunFam" id="1.20.1070.10:FF:000017">
    <property type="entry name" value="lysophosphatidic acid receptor 4"/>
    <property type="match status" value="1"/>
</dbReference>
<evidence type="ECO:0000313" key="11">
    <source>
        <dbReference type="Ensembl" id="ENSLACP00000002235.2"/>
    </source>
</evidence>
<comment type="subcellular location">
    <subcellularLocation>
        <location evidence="1">Membrane</location>
        <topology evidence="1">Multi-pass membrane protein</topology>
    </subcellularLocation>
</comment>
<dbReference type="EMBL" id="AFYH01254513">
    <property type="status" value="NOT_ANNOTATED_CDS"/>
    <property type="molecule type" value="Genomic_DNA"/>
</dbReference>
<keyword evidence="2 9" id="KW-0812">Transmembrane</keyword>
<evidence type="ECO:0000256" key="2">
    <source>
        <dbReference type="ARBA" id="ARBA00022692"/>
    </source>
</evidence>
<keyword evidence="3 9" id="KW-1133">Transmembrane helix</keyword>
<dbReference type="Gene3D" id="1.20.1070.10">
    <property type="entry name" value="Rhodopsin 7-helix transmembrane proteins"/>
    <property type="match status" value="1"/>
</dbReference>
<feature type="transmembrane region" description="Helical" evidence="9">
    <location>
        <begin position="149"/>
        <end position="171"/>
    </location>
</feature>
<proteinExistence type="predicted"/>
<dbReference type="GO" id="GO:0016020">
    <property type="term" value="C:membrane"/>
    <property type="evidence" value="ECO:0007669"/>
    <property type="project" value="UniProtKB-SubCell"/>
</dbReference>
<dbReference type="GO" id="GO:0008188">
    <property type="term" value="F:neuropeptide receptor activity"/>
    <property type="evidence" value="ECO:0007669"/>
    <property type="project" value="InterPro"/>
</dbReference>
<dbReference type="AlphaFoldDB" id="H2ZXW4"/>
<dbReference type="InterPro" id="IPR027294">
    <property type="entry name" value="NPS_rcpt"/>
</dbReference>
<reference evidence="11" key="3">
    <citation type="submission" date="2025-09" db="UniProtKB">
        <authorList>
            <consortium name="Ensembl"/>
        </authorList>
    </citation>
    <scope>IDENTIFICATION</scope>
</reference>
<keyword evidence="7" id="KW-0675">Receptor</keyword>
<dbReference type="OMA" id="YIAQRIC"/>
<evidence type="ECO:0000256" key="7">
    <source>
        <dbReference type="ARBA" id="ARBA00023170"/>
    </source>
</evidence>
<evidence type="ECO:0000256" key="1">
    <source>
        <dbReference type="ARBA" id="ARBA00004141"/>
    </source>
</evidence>
<dbReference type="InterPro" id="IPR017452">
    <property type="entry name" value="GPCR_Rhodpsn_7TM"/>
</dbReference>
<accession>H2ZXW4</accession>
<dbReference type="SUPFAM" id="SSF81321">
    <property type="entry name" value="Family A G protein-coupled receptor-like"/>
    <property type="match status" value="1"/>
</dbReference>
<dbReference type="PRINTS" id="PR00237">
    <property type="entry name" value="GPCRRHODOPSN"/>
</dbReference>
<keyword evidence="12" id="KW-1185">Reference proteome</keyword>
<dbReference type="Ensembl" id="ENSLACT00000002253.2">
    <property type="protein sequence ID" value="ENSLACP00000002235.2"/>
    <property type="gene ID" value="ENSLACG00000001996.2"/>
</dbReference>
<dbReference type="PRINTS" id="PR01157">
    <property type="entry name" value="P2YPURNOCPTR"/>
</dbReference>
<keyword evidence="5 9" id="KW-0472">Membrane</keyword>
<organism evidence="11 12">
    <name type="scientific">Latimeria chalumnae</name>
    <name type="common">Coelacanth</name>
    <dbReference type="NCBI Taxonomy" id="7897"/>
    <lineage>
        <taxon>Eukaryota</taxon>
        <taxon>Metazoa</taxon>
        <taxon>Chordata</taxon>
        <taxon>Craniata</taxon>
        <taxon>Vertebrata</taxon>
        <taxon>Euteleostomi</taxon>
        <taxon>Coelacanthiformes</taxon>
        <taxon>Coelacanthidae</taxon>
        <taxon>Latimeria</taxon>
    </lineage>
</organism>
<evidence type="ECO:0000256" key="3">
    <source>
        <dbReference type="ARBA" id="ARBA00022989"/>
    </source>
</evidence>
<keyword evidence="8" id="KW-0807">Transducer</keyword>